<dbReference type="AlphaFoldDB" id="A0A937RA20"/>
<protein>
    <submittedName>
        <fullName evidence="1">SRPBCC family protein</fullName>
    </submittedName>
</protein>
<sequence length="162" mass="17935">MPVVRAQVTAEVPPEVAFVVSQTTGALRLSWDPFIRRQHFLDGAERPAKGVRTLTRSRHGLRMVSEYVSYAPPSHVGMKMVSGPWFFEMFAGGWRFAPAPGGRGTVATWTYSFRCRPRLLRPVMNTVGTWLLGRDIRRRLAAFAAACDDERICAVAVGQGAA</sequence>
<organism evidence="1 2">
    <name type="scientific">Frankia nepalensis</name>
    <dbReference type="NCBI Taxonomy" id="1836974"/>
    <lineage>
        <taxon>Bacteria</taxon>
        <taxon>Bacillati</taxon>
        <taxon>Actinomycetota</taxon>
        <taxon>Actinomycetes</taxon>
        <taxon>Frankiales</taxon>
        <taxon>Frankiaceae</taxon>
        <taxon>Frankia</taxon>
    </lineage>
</organism>
<dbReference type="InterPro" id="IPR019587">
    <property type="entry name" value="Polyketide_cyclase/dehydratase"/>
</dbReference>
<dbReference type="SUPFAM" id="SSF55961">
    <property type="entry name" value="Bet v1-like"/>
    <property type="match status" value="1"/>
</dbReference>
<dbReference type="EMBL" id="JAEACQ010000176">
    <property type="protein sequence ID" value="MBL7628206.1"/>
    <property type="molecule type" value="Genomic_DNA"/>
</dbReference>
<evidence type="ECO:0000313" key="1">
    <source>
        <dbReference type="EMBL" id="MBL7628206.1"/>
    </source>
</evidence>
<accession>A0A937RA20</accession>
<comment type="caution">
    <text evidence="1">The sequence shown here is derived from an EMBL/GenBank/DDBJ whole genome shotgun (WGS) entry which is preliminary data.</text>
</comment>
<keyword evidence="2" id="KW-1185">Reference proteome</keyword>
<proteinExistence type="predicted"/>
<reference evidence="1" key="1">
    <citation type="submission" date="2020-12" db="EMBL/GenBank/DDBJ databases">
        <title>Genomic characterization of non-nitrogen-fixing Frankia strains.</title>
        <authorList>
            <person name="Carlos-Shanley C."/>
            <person name="Guerra T."/>
            <person name="Hahn D."/>
        </authorList>
    </citation>
    <scope>NUCLEOTIDE SEQUENCE</scope>
    <source>
        <strain evidence="1">CN6</strain>
    </source>
</reference>
<dbReference type="Pfam" id="PF10604">
    <property type="entry name" value="Polyketide_cyc2"/>
    <property type="match status" value="1"/>
</dbReference>
<name>A0A937RA20_9ACTN</name>
<dbReference type="InterPro" id="IPR023393">
    <property type="entry name" value="START-like_dom_sf"/>
</dbReference>
<dbReference type="Proteomes" id="UP000604475">
    <property type="component" value="Unassembled WGS sequence"/>
</dbReference>
<evidence type="ECO:0000313" key="2">
    <source>
        <dbReference type="Proteomes" id="UP000604475"/>
    </source>
</evidence>
<dbReference type="RefSeq" id="WP_203004260.1">
    <property type="nucleotide sequence ID" value="NZ_JADWYU010000203.1"/>
</dbReference>
<gene>
    <name evidence="1" type="ORF">I7412_13815</name>
</gene>
<dbReference type="Gene3D" id="3.30.530.20">
    <property type="match status" value="1"/>
</dbReference>